<feature type="region of interest" description="Disordered" evidence="1">
    <location>
        <begin position="610"/>
        <end position="693"/>
    </location>
</feature>
<evidence type="ECO:0000259" key="3">
    <source>
        <dbReference type="PROSITE" id="PS50106"/>
    </source>
</evidence>
<feature type="compositionally biased region" description="Basic and acidic residues" evidence="1">
    <location>
        <begin position="1013"/>
        <end position="1026"/>
    </location>
</feature>
<dbReference type="PANTHER" id="PTHR47644:SF1">
    <property type="entry name" value="PDZ DOMAIN-CONTAINING PROTEIN"/>
    <property type="match status" value="1"/>
</dbReference>
<dbReference type="SMART" id="SM00228">
    <property type="entry name" value="PDZ"/>
    <property type="match status" value="1"/>
</dbReference>
<feature type="region of interest" description="Disordered" evidence="1">
    <location>
        <begin position="1760"/>
        <end position="1849"/>
    </location>
</feature>
<dbReference type="SMART" id="SM00233">
    <property type="entry name" value="PH"/>
    <property type="match status" value="2"/>
</dbReference>
<feature type="compositionally biased region" description="Basic residues" evidence="1">
    <location>
        <begin position="1789"/>
        <end position="1801"/>
    </location>
</feature>
<dbReference type="InterPro" id="IPR001478">
    <property type="entry name" value="PDZ"/>
</dbReference>
<dbReference type="Gene3D" id="2.30.29.30">
    <property type="entry name" value="Pleckstrin-homology domain (PH domain)/Phosphotyrosine-binding domain (PTB)"/>
    <property type="match status" value="2"/>
</dbReference>
<feature type="compositionally biased region" description="Low complexity" evidence="1">
    <location>
        <begin position="467"/>
        <end position="476"/>
    </location>
</feature>
<protein>
    <recommendedName>
        <fullName evidence="6">PDZ domain-containing protein</fullName>
    </recommendedName>
</protein>
<feature type="compositionally biased region" description="Basic and acidic residues" evidence="1">
    <location>
        <begin position="610"/>
        <end position="623"/>
    </location>
</feature>
<feature type="domain" description="PH" evidence="2">
    <location>
        <begin position="2159"/>
        <end position="2256"/>
    </location>
</feature>
<feature type="compositionally biased region" description="Basic and acidic residues" evidence="1">
    <location>
        <begin position="1522"/>
        <end position="1547"/>
    </location>
</feature>
<name>A0ABM1XJL3_AEDAL</name>
<feature type="compositionally biased region" description="Basic and acidic residues" evidence="1">
    <location>
        <begin position="1364"/>
        <end position="1379"/>
    </location>
</feature>
<evidence type="ECO:0008006" key="6">
    <source>
        <dbReference type="Google" id="ProtNLM"/>
    </source>
</evidence>
<dbReference type="InterPro" id="IPR011993">
    <property type="entry name" value="PH-like_dom_sf"/>
</dbReference>
<feature type="region of interest" description="Disordered" evidence="1">
    <location>
        <begin position="1462"/>
        <end position="1721"/>
    </location>
</feature>
<evidence type="ECO:0000256" key="1">
    <source>
        <dbReference type="SAM" id="MobiDB-lite"/>
    </source>
</evidence>
<feature type="domain" description="PDZ" evidence="3">
    <location>
        <begin position="1948"/>
        <end position="2025"/>
    </location>
</feature>
<feature type="compositionally biased region" description="Polar residues" evidence="1">
    <location>
        <begin position="677"/>
        <end position="693"/>
    </location>
</feature>
<dbReference type="GeneID" id="109409200"/>
<feature type="region of interest" description="Disordered" evidence="1">
    <location>
        <begin position="853"/>
        <end position="1201"/>
    </location>
</feature>
<dbReference type="InterPro" id="IPR001849">
    <property type="entry name" value="PH_domain"/>
</dbReference>
<feature type="compositionally biased region" description="Polar residues" evidence="1">
    <location>
        <begin position="1707"/>
        <end position="1718"/>
    </location>
</feature>
<dbReference type="Gene3D" id="2.30.42.10">
    <property type="match status" value="1"/>
</dbReference>
<feature type="compositionally biased region" description="Basic residues" evidence="1">
    <location>
        <begin position="1262"/>
        <end position="1273"/>
    </location>
</feature>
<reference evidence="4" key="2">
    <citation type="submission" date="2025-05" db="UniProtKB">
        <authorList>
            <consortium name="EnsemblMetazoa"/>
        </authorList>
    </citation>
    <scope>IDENTIFICATION</scope>
    <source>
        <strain evidence="4">Foshan</strain>
    </source>
</reference>
<dbReference type="Proteomes" id="UP000069940">
    <property type="component" value="Unassembled WGS sequence"/>
</dbReference>
<feature type="compositionally biased region" description="Polar residues" evidence="1">
    <location>
        <begin position="16"/>
        <end position="32"/>
    </location>
</feature>
<feature type="compositionally biased region" description="Pro residues" evidence="1">
    <location>
        <begin position="902"/>
        <end position="925"/>
    </location>
</feature>
<feature type="compositionally biased region" description="Polar residues" evidence="1">
    <location>
        <begin position="490"/>
        <end position="500"/>
    </location>
</feature>
<feature type="compositionally biased region" description="Basic and acidic residues" evidence="1">
    <location>
        <begin position="1572"/>
        <end position="1581"/>
    </location>
</feature>
<dbReference type="Pfam" id="PF00169">
    <property type="entry name" value="PH"/>
    <property type="match status" value="2"/>
</dbReference>
<feature type="compositionally biased region" description="Low complexity" evidence="1">
    <location>
        <begin position="415"/>
        <end position="428"/>
    </location>
</feature>
<feature type="domain" description="PH" evidence="2">
    <location>
        <begin position="2038"/>
        <end position="2137"/>
    </location>
</feature>
<dbReference type="PANTHER" id="PTHR47644">
    <property type="entry name" value="AGAP008221-PA"/>
    <property type="match status" value="1"/>
</dbReference>
<feature type="compositionally biased region" description="Low complexity" evidence="1">
    <location>
        <begin position="857"/>
        <end position="878"/>
    </location>
</feature>
<dbReference type="SUPFAM" id="SSF50729">
    <property type="entry name" value="PH domain-like"/>
    <property type="match status" value="2"/>
</dbReference>
<keyword evidence="5" id="KW-1185">Reference proteome</keyword>
<feature type="region of interest" description="Disordered" evidence="1">
    <location>
        <begin position="1258"/>
        <end position="1449"/>
    </location>
</feature>
<feature type="compositionally biased region" description="Polar residues" evidence="1">
    <location>
        <begin position="1675"/>
        <end position="1693"/>
    </location>
</feature>
<feature type="compositionally biased region" description="Polar residues" evidence="1">
    <location>
        <begin position="1155"/>
        <end position="1164"/>
    </location>
</feature>
<feature type="compositionally biased region" description="Polar residues" evidence="1">
    <location>
        <begin position="646"/>
        <end position="655"/>
    </location>
</feature>
<feature type="compositionally biased region" description="Polar residues" evidence="1">
    <location>
        <begin position="1000"/>
        <end position="1009"/>
    </location>
</feature>
<dbReference type="RefSeq" id="XP_062705673.1">
    <property type="nucleotide sequence ID" value="XM_062849689.1"/>
</dbReference>
<dbReference type="SUPFAM" id="SSF81995">
    <property type="entry name" value="beta-sandwich domain of Sec23/24"/>
    <property type="match status" value="1"/>
</dbReference>
<evidence type="ECO:0000259" key="2">
    <source>
        <dbReference type="PROSITE" id="PS50003"/>
    </source>
</evidence>
<feature type="compositionally biased region" description="Basic and acidic residues" evidence="1">
    <location>
        <begin position="1071"/>
        <end position="1089"/>
    </location>
</feature>
<accession>A0ABM1XJL3</accession>
<feature type="region of interest" description="Disordered" evidence="1">
    <location>
        <begin position="222"/>
        <end position="246"/>
    </location>
</feature>
<proteinExistence type="predicted"/>
<feature type="compositionally biased region" description="Basic residues" evidence="1">
    <location>
        <begin position="1617"/>
        <end position="1630"/>
    </location>
</feature>
<feature type="compositionally biased region" description="Basic and acidic residues" evidence="1">
    <location>
        <begin position="1556"/>
        <end position="1565"/>
    </location>
</feature>
<feature type="region of interest" description="Disordered" evidence="1">
    <location>
        <begin position="1893"/>
        <end position="1913"/>
    </location>
</feature>
<feature type="compositionally biased region" description="Polar residues" evidence="1">
    <location>
        <begin position="1190"/>
        <end position="1201"/>
    </location>
</feature>
<feature type="compositionally biased region" description="Low complexity" evidence="1">
    <location>
        <begin position="446"/>
        <end position="459"/>
    </location>
</feature>
<feature type="compositionally biased region" description="Basic and acidic residues" evidence="1">
    <location>
        <begin position="1817"/>
        <end position="1833"/>
    </location>
</feature>
<dbReference type="EnsemblMetazoa" id="AALFPA23_000237.R37860">
    <property type="protein sequence ID" value="AALFPA23_000237.P37860"/>
    <property type="gene ID" value="AALFPA23_000237"/>
</dbReference>
<feature type="compositionally biased region" description="Low complexity" evidence="1">
    <location>
        <begin position="886"/>
        <end position="901"/>
    </location>
</feature>
<dbReference type="PROSITE" id="PS50003">
    <property type="entry name" value="PH_DOMAIN"/>
    <property type="match status" value="2"/>
</dbReference>
<organism evidence="4 5">
    <name type="scientific">Aedes albopictus</name>
    <name type="common">Asian tiger mosquito</name>
    <name type="synonym">Stegomyia albopicta</name>
    <dbReference type="NCBI Taxonomy" id="7160"/>
    <lineage>
        <taxon>Eukaryota</taxon>
        <taxon>Metazoa</taxon>
        <taxon>Ecdysozoa</taxon>
        <taxon>Arthropoda</taxon>
        <taxon>Hexapoda</taxon>
        <taxon>Insecta</taxon>
        <taxon>Pterygota</taxon>
        <taxon>Neoptera</taxon>
        <taxon>Endopterygota</taxon>
        <taxon>Diptera</taxon>
        <taxon>Nematocera</taxon>
        <taxon>Culicoidea</taxon>
        <taxon>Culicidae</taxon>
        <taxon>Culicinae</taxon>
        <taxon>Aedini</taxon>
        <taxon>Aedes</taxon>
        <taxon>Stegomyia</taxon>
    </lineage>
</organism>
<feature type="compositionally biased region" description="Polar residues" evidence="1">
    <location>
        <begin position="1127"/>
        <end position="1147"/>
    </location>
</feature>
<dbReference type="CDD" id="cd00136">
    <property type="entry name" value="PDZ_canonical"/>
    <property type="match status" value="1"/>
</dbReference>
<feature type="region of interest" description="Disordered" evidence="1">
    <location>
        <begin position="415"/>
        <end position="509"/>
    </location>
</feature>
<feature type="compositionally biased region" description="Acidic residues" evidence="1">
    <location>
        <begin position="947"/>
        <end position="959"/>
    </location>
</feature>
<dbReference type="SUPFAM" id="SSF50156">
    <property type="entry name" value="PDZ domain-like"/>
    <property type="match status" value="1"/>
</dbReference>
<sequence length="2262" mass="251061">MAATMPRSGGLHHASSLGNIEASSSQSNTNLAARSYDSEDENMGRKKGRPFDTGPGSRAPVYSKGDIREQYCLTDRQLNSIEQPRRERFFGCWSGRNAHQSFLGVCVGRRAPSDENLADYAPMQRYPRYMNTGPITKSILQQYDDELDNPYFRRKPTSFLAGSGGAAGAGGGGAMVTGSSATLPAGDMRRCTWMPMDDDAVRIEGPRLSLAIPTVSVLPFLSPQPAPNSYHRQQQQQQQQQSPPYHRRLHCSTSAIDLDRPSPSGSMPSSPFVLDASCLPVPPPPAFSSPPEPTANLSHSTEHLTGLYRCPAHTDLPPAPPPPPPPNVGLIDGVAGGPPRTKHVSFARSYTLTSFDEAMGGRPLSRLAAARSQERLIGGKKPTITLAQHQPTAAQYGTPLHSILQQPNQQPLLAQQLQQQHQQLQVGQPQPPPSVHQHIHAHQHLQHLQAHPGQLISQHPHQHQHHIALIQQQQQQQHHHQQPPPGSGGLLTTSSVPPTIQQQQQHQLQQQQQQQQQEVVVVEKIKRSAMKTQATQTEVYLNKKAAAPHHLSLSPRTIHRVKMVSQGAQTNGGLNGRKLTKSLSEAADRIQENGIDVGGIESEELKTPTEHELLHRTQSEEPPKSPFTITSPPSKSPLMQHFEMPSRTSSQMSHSETSRSDNYPLDKIMTHSRNHSQDSATSYRSTDGSRASYETSSYPYEMYDSIVIPRRGSHTLSNEPFQILRRDIEQVHHHGHENGYVFETHSLPRRTCIHHKPEEFHTHTLPRRLDYHPHHHHEIIFKDQLKMPPQELLISNGSVNQDIRSFDSNSLNRRMSAHHVAMQQDKQNQQRRASYAYVTPETHTLTRRNSITHQQVQKVQPMIQTQVQQQQPQIQKQPQQPPPQQHQPQQQPQQQQFQPLVKPQPPIFSQPSHPPPSCPITPPNIQPLDMQDDTKSSSDESCSTCESESEKDDKEEQEIFIDFKPRISPVPSPSAVKKKKLQKTLSEGEILLDRKKTKPSDQAPTSAISASEEDLKSPVVDPHKDANLQFSETPIKDEGIFIGGPGPGDADRRKESFRKRSVSLDDPTSMEEEKGLLEELEADSKDDRTATAPPSPSRDERLSIKSHSPFHSSESLATRDNSDGIWNESQATIMTPSLTENGKLTPTSKRKNLLLQHQQRSSMDTDALDMEDIADQPLPPLPVTVTATPQSTVSPTSIQSLAPQLSVHPSTATTANGTIPSPSTAVAVTTGIVKPTPSIAVIPSLSIEREERDLLLQQQQKQMHKSATLRRPSRPLSPSKRRGSEQHQKQLSKIEPLIHRSPDNNERIVPSNLKDQSPISAPATPHQTHPPEFFKQSTVTSTVPPSSSSSSRMPPATAVAPSPRFEHAKLKGLDDKDLLGDGGAGSEGSTTEDYNTCTDNSKRTVTATSSAVGGGSKGIFKPTHTIRQPTSKQVTANATQDGSSFESASSLYSLARVDAICEDTPPIEERPVAPQIPPLPKPSPAHSVSSSSSGSFNMANKKRTSSPSRQTISKVLPSKAKIKPESISDDERSEKRYSSSHDEKDTKGTLARPARRGRDWNEEERRRKKSLFKLEFDKDSLKTYTTPMRQPSPGFKKLSPEDKGALNVLDGASPSSKQKRFRPKTRKLPRSRTAAGGEEPVSTPMRRVKTPLIRSPEKPQASTLPVHAMTAPKLSPSQYYSQIRSPPSGSSPLKQKISPEKRLKAISTESLRSVSPGSDSVFYSEADGLSQSDKQVHCHHCGKDVEVVSVPGESEGSMTALTLDSTDGDRPDIVQPPEGFADSPDCTKTPHHTRLYKKMDKRFRSEDRHADRRHFKSRQEYRAKSEERGKDDSEQGTLRPAGSSPCVAPVAPYSEHQVEPEQGVYHGNYKAGLWICIADRDVWRRHDLLGEGSFDRPPRDLAERRGSTESEKDFRKKYQAITHRLVHRKSCVEMYRRQNTNSFETDKTVVVCRKSGEFGFRIHGSKPVVVSAIEPDTPAETSGLEVGDIVLSVNGISVIDKSHSEVVKIAHAGSDTLELEVARTIGVLSPLEDTTVNPAIYSGFLWRLSSSSTTKWVRRWFSLRPDHCLYYYKSELDIQPIGAIILTNHKVERLGLEAGGRPFAFAIETEEGTKVKLAGDTDEAASRWMAIISHAAQQNDLWLDTSARNLRLPPNGIPKPDCVGTLTKLGSKWRSWTKRYCVLKDAVIYFYHDSTSKNAFGMACLQGYRVQPSSAGGKKYAFEIVPPELTLRHYYFHTDTEMDKKRWVAALEYSIDRWMKAG</sequence>
<feature type="compositionally biased region" description="Pro residues" evidence="1">
    <location>
        <begin position="1474"/>
        <end position="1483"/>
    </location>
</feature>
<dbReference type="Pfam" id="PF00595">
    <property type="entry name" value="PDZ"/>
    <property type="match status" value="1"/>
</dbReference>
<feature type="compositionally biased region" description="Polar residues" evidence="1">
    <location>
        <begin position="1425"/>
        <end position="1442"/>
    </location>
</feature>
<feature type="compositionally biased region" description="Low complexity" evidence="1">
    <location>
        <begin position="1337"/>
        <end position="1351"/>
    </location>
</feature>
<reference evidence="5" key="1">
    <citation type="journal article" date="2015" name="Proc. Natl. Acad. Sci. U.S.A.">
        <title>Genome sequence of the Asian Tiger mosquito, Aedes albopictus, reveals insights into its biology, genetics, and evolution.</title>
        <authorList>
            <person name="Chen X.G."/>
            <person name="Jiang X."/>
            <person name="Gu J."/>
            <person name="Xu M."/>
            <person name="Wu Y."/>
            <person name="Deng Y."/>
            <person name="Zhang C."/>
            <person name="Bonizzoni M."/>
            <person name="Dermauw W."/>
            <person name="Vontas J."/>
            <person name="Armbruster P."/>
            <person name="Huang X."/>
            <person name="Yang Y."/>
            <person name="Zhang H."/>
            <person name="He W."/>
            <person name="Peng H."/>
            <person name="Liu Y."/>
            <person name="Wu K."/>
            <person name="Chen J."/>
            <person name="Lirakis M."/>
            <person name="Topalis P."/>
            <person name="Van Leeuwen T."/>
            <person name="Hall A.B."/>
            <person name="Jiang X."/>
            <person name="Thorpe C."/>
            <person name="Mueller R.L."/>
            <person name="Sun C."/>
            <person name="Waterhouse R.M."/>
            <person name="Yan G."/>
            <person name="Tu Z.J."/>
            <person name="Fang X."/>
            <person name="James A.A."/>
        </authorList>
    </citation>
    <scope>NUCLEOTIDE SEQUENCE [LARGE SCALE GENOMIC DNA]</scope>
    <source>
        <strain evidence="5">Foshan</strain>
    </source>
</reference>
<feature type="compositionally biased region" description="Polar residues" evidence="1">
    <location>
        <begin position="1105"/>
        <end position="1119"/>
    </location>
</feature>
<feature type="compositionally biased region" description="Polar residues" evidence="1">
    <location>
        <begin position="1387"/>
        <end position="1411"/>
    </location>
</feature>
<evidence type="ECO:0000313" key="5">
    <source>
        <dbReference type="Proteomes" id="UP000069940"/>
    </source>
</evidence>
<dbReference type="InterPro" id="IPR036034">
    <property type="entry name" value="PDZ_sf"/>
</dbReference>
<feature type="compositionally biased region" description="Basic and acidic residues" evidence="1">
    <location>
        <begin position="1296"/>
        <end position="1306"/>
    </location>
</feature>
<feature type="region of interest" description="Disordered" evidence="1">
    <location>
        <begin position="1"/>
        <end position="62"/>
    </location>
</feature>
<evidence type="ECO:0000313" key="4">
    <source>
        <dbReference type="EnsemblMetazoa" id="AALFPA23_000237.P37860"/>
    </source>
</evidence>
<dbReference type="PROSITE" id="PS50106">
    <property type="entry name" value="PDZ"/>
    <property type="match status" value="1"/>
</dbReference>
<feature type="compositionally biased region" description="Low complexity" evidence="1">
    <location>
        <begin position="1484"/>
        <end position="1495"/>
    </location>
</feature>